<proteinExistence type="predicted"/>
<sequence length="77" mass="8913">PRNRFGHQNCKNDEILTFLKYIGPGNGFEPKFPLISDSMAFMGDPKFITWSLVCRNGISWNFDKFPVGYIKELLKVK</sequence>
<name>A0A8C7DSC0_ONCKI</name>
<keyword evidence="2" id="KW-1185">Reference proteome</keyword>
<dbReference type="Ensembl" id="ENSOKIT00005025862.1">
    <property type="protein sequence ID" value="ENSOKIP00005024406.1"/>
    <property type="gene ID" value="ENSOKIG00005010646.1"/>
</dbReference>
<dbReference type="GeneTree" id="ENSGT01000000221441"/>
<dbReference type="Gene3D" id="3.40.30.10">
    <property type="entry name" value="Glutaredoxin"/>
    <property type="match status" value="1"/>
</dbReference>
<evidence type="ECO:0000313" key="2">
    <source>
        <dbReference type="Proteomes" id="UP000694557"/>
    </source>
</evidence>
<evidence type="ECO:0000313" key="1">
    <source>
        <dbReference type="Ensembl" id="ENSOKIP00005024406.1"/>
    </source>
</evidence>
<dbReference type="SUPFAM" id="SSF52833">
    <property type="entry name" value="Thioredoxin-like"/>
    <property type="match status" value="1"/>
</dbReference>
<organism evidence="1 2">
    <name type="scientific">Oncorhynchus kisutch</name>
    <name type="common">Coho salmon</name>
    <name type="synonym">Salmo kisutch</name>
    <dbReference type="NCBI Taxonomy" id="8019"/>
    <lineage>
        <taxon>Eukaryota</taxon>
        <taxon>Metazoa</taxon>
        <taxon>Chordata</taxon>
        <taxon>Craniata</taxon>
        <taxon>Vertebrata</taxon>
        <taxon>Euteleostomi</taxon>
        <taxon>Actinopterygii</taxon>
        <taxon>Neopterygii</taxon>
        <taxon>Teleostei</taxon>
        <taxon>Protacanthopterygii</taxon>
        <taxon>Salmoniformes</taxon>
        <taxon>Salmonidae</taxon>
        <taxon>Salmoninae</taxon>
        <taxon>Oncorhynchus</taxon>
    </lineage>
</organism>
<accession>A0A8C7DSC0</accession>
<dbReference type="AlphaFoldDB" id="A0A8C7DSC0"/>
<protein>
    <recommendedName>
        <fullName evidence="3">Glutathione peroxidase</fullName>
    </recommendedName>
</protein>
<evidence type="ECO:0008006" key="3">
    <source>
        <dbReference type="Google" id="ProtNLM"/>
    </source>
</evidence>
<reference evidence="1" key="1">
    <citation type="submission" date="2025-08" db="UniProtKB">
        <authorList>
            <consortium name="Ensembl"/>
        </authorList>
    </citation>
    <scope>IDENTIFICATION</scope>
</reference>
<dbReference type="InterPro" id="IPR036249">
    <property type="entry name" value="Thioredoxin-like_sf"/>
</dbReference>
<reference evidence="1" key="2">
    <citation type="submission" date="2025-09" db="UniProtKB">
        <authorList>
            <consortium name="Ensembl"/>
        </authorList>
    </citation>
    <scope>IDENTIFICATION</scope>
</reference>
<dbReference type="Proteomes" id="UP000694557">
    <property type="component" value="Unassembled WGS sequence"/>
</dbReference>